<organism evidence="3 4">
    <name type="scientific">Segatella copri</name>
    <dbReference type="NCBI Taxonomy" id="165179"/>
    <lineage>
        <taxon>Bacteria</taxon>
        <taxon>Pseudomonadati</taxon>
        <taxon>Bacteroidota</taxon>
        <taxon>Bacteroidia</taxon>
        <taxon>Bacteroidales</taxon>
        <taxon>Prevotellaceae</taxon>
        <taxon>Segatella</taxon>
    </lineage>
</organism>
<feature type="region of interest" description="Disordered" evidence="1">
    <location>
        <begin position="308"/>
        <end position="330"/>
    </location>
</feature>
<evidence type="ECO:0000313" key="3">
    <source>
        <dbReference type="EMBL" id="OXL44844.1"/>
    </source>
</evidence>
<proteinExistence type="predicted"/>
<feature type="domain" description="SF4 helicase" evidence="2">
    <location>
        <begin position="24"/>
        <end position="298"/>
    </location>
</feature>
<protein>
    <recommendedName>
        <fullName evidence="2">SF4 helicase domain-containing protein</fullName>
    </recommendedName>
</protein>
<comment type="caution">
    <text evidence="3">The sequence shown here is derived from an EMBL/GenBank/DDBJ whole genome shotgun (WGS) entry which is preliminary data.</text>
</comment>
<dbReference type="GO" id="GO:0005829">
    <property type="term" value="C:cytosol"/>
    <property type="evidence" value="ECO:0007669"/>
    <property type="project" value="TreeGrafter"/>
</dbReference>
<dbReference type="SUPFAM" id="SSF52540">
    <property type="entry name" value="P-loop containing nucleoside triphosphate hydrolases"/>
    <property type="match status" value="1"/>
</dbReference>
<dbReference type="Proteomes" id="UP000215155">
    <property type="component" value="Unassembled WGS sequence"/>
</dbReference>
<name>A0AA91TL59_9BACT</name>
<dbReference type="PANTHER" id="PTHR30153">
    <property type="entry name" value="REPLICATIVE DNA HELICASE DNAB"/>
    <property type="match status" value="1"/>
</dbReference>
<dbReference type="AlphaFoldDB" id="A0AA91TL59"/>
<dbReference type="GO" id="GO:0006260">
    <property type="term" value="P:DNA replication"/>
    <property type="evidence" value="ECO:0007669"/>
    <property type="project" value="InterPro"/>
</dbReference>
<dbReference type="Gene3D" id="3.40.50.300">
    <property type="entry name" value="P-loop containing nucleotide triphosphate hydrolases"/>
    <property type="match status" value="1"/>
</dbReference>
<dbReference type="EMBL" id="NMPZ01000004">
    <property type="protein sequence ID" value="OXL44844.1"/>
    <property type="molecule type" value="Genomic_DNA"/>
</dbReference>
<evidence type="ECO:0000256" key="1">
    <source>
        <dbReference type="SAM" id="MobiDB-lite"/>
    </source>
</evidence>
<dbReference type="Pfam" id="PF03796">
    <property type="entry name" value="DnaB_C"/>
    <property type="match status" value="1"/>
</dbReference>
<dbReference type="PROSITE" id="PS51199">
    <property type="entry name" value="SF4_HELICASE"/>
    <property type="match status" value="1"/>
</dbReference>
<sequence length="330" mass="37382">MEENVKPISQLLQTVGYQLINAAANKNFNTFRSGIRHLDELLRNFYSGTLVTIGGMCGMGKTSFALNLVNEFAIKQQHPVLFFSLEGTYTSWTNRLLSIVCNIKTTALNSRELNADEWVAFDKLSRSAENAHIYLEAKMINHIDKLCEMAREVKEKHDIHIIFIDYVQLLNARDGYSDNRYLDLNYITRRLKELAKELEVPVVILSQLNRHRIDGEGLEEKRPRLADLRDSGTVADDSDMVILLHRPEYYHIYSDERGNDLHGLIEISVPKNRLGPLGRCYAKFNTSTGLMSDASDLVDNMGFEVSDPLKKKGSIPPPPPLSDSLGPLPF</sequence>
<dbReference type="GO" id="GO:0005524">
    <property type="term" value="F:ATP binding"/>
    <property type="evidence" value="ECO:0007669"/>
    <property type="project" value="InterPro"/>
</dbReference>
<evidence type="ECO:0000313" key="4">
    <source>
        <dbReference type="Proteomes" id="UP000215155"/>
    </source>
</evidence>
<dbReference type="InterPro" id="IPR007694">
    <property type="entry name" value="DNA_helicase_DnaB-like_C"/>
</dbReference>
<dbReference type="RefSeq" id="WP_089543186.1">
    <property type="nucleotide sequence ID" value="NZ_NMPZ01000004.1"/>
</dbReference>
<evidence type="ECO:0000259" key="2">
    <source>
        <dbReference type="PROSITE" id="PS51199"/>
    </source>
</evidence>
<reference evidence="3 4" key="1">
    <citation type="submission" date="2017-07" db="EMBL/GenBank/DDBJ databases">
        <title>Draft genome sequence of Prevotella copri isolated from the gut of healthy adult Indian.</title>
        <authorList>
            <person name="Das B."/>
            <person name="Bag S."/>
            <person name="Ghosh T.S."/>
        </authorList>
    </citation>
    <scope>NUCLEOTIDE SEQUENCE [LARGE SCALE GENOMIC DNA]</scope>
    <source>
        <strain evidence="3 4">Indica</strain>
    </source>
</reference>
<gene>
    <name evidence="3" type="ORF">CFT61_04030</name>
</gene>
<dbReference type="PANTHER" id="PTHR30153:SF2">
    <property type="entry name" value="REPLICATIVE DNA HELICASE"/>
    <property type="match status" value="1"/>
</dbReference>
<accession>A0AA91TL59</accession>
<dbReference type="InterPro" id="IPR027417">
    <property type="entry name" value="P-loop_NTPase"/>
</dbReference>
<dbReference type="GO" id="GO:0003678">
    <property type="term" value="F:DNA helicase activity"/>
    <property type="evidence" value="ECO:0007669"/>
    <property type="project" value="InterPro"/>
</dbReference>